<evidence type="ECO:0000256" key="7">
    <source>
        <dbReference type="ARBA" id="ARBA00022490"/>
    </source>
</evidence>
<evidence type="ECO:0000256" key="4">
    <source>
        <dbReference type="ARBA" id="ARBA00012438"/>
    </source>
</evidence>
<comment type="cofactor">
    <cofactor evidence="2">
        <name>[4Fe-4S] cluster</name>
        <dbReference type="ChEBI" id="CHEBI:49883"/>
    </cofactor>
</comment>
<evidence type="ECO:0000256" key="11">
    <source>
        <dbReference type="ARBA" id="ARBA00023014"/>
    </source>
</evidence>
<dbReference type="InterPro" id="IPR015943">
    <property type="entry name" value="WD40/YVTN_repeat-like_dom_sf"/>
</dbReference>
<dbReference type="GO" id="GO:0000155">
    <property type="term" value="F:phosphorelay sensor kinase activity"/>
    <property type="evidence" value="ECO:0007669"/>
    <property type="project" value="InterPro"/>
</dbReference>
<reference evidence="17 18" key="1">
    <citation type="submission" date="2018-12" db="EMBL/GenBank/DDBJ databases">
        <authorList>
            <person name="Feng G."/>
            <person name="Zhu H."/>
        </authorList>
    </citation>
    <scope>NUCLEOTIDE SEQUENCE [LARGE SCALE GENOMIC DNA]</scope>
    <source>
        <strain evidence="17 18">KCTC 12533</strain>
    </source>
</reference>
<dbReference type="Gene3D" id="1.20.5.1930">
    <property type="match status" value="1"/>
</dbReference>
<comment type="function">
    <text evidence="12">Member of the two-component regulatory system NreB/NreC involved in the control of dissimilatory nitrate/nitrite reduction in response to oxygen. NreB functions as a direct oxygen sensor histidine kinase which is autophosphorylated, in the absence of oxygen, probably at the conserved histidine residue, and transfers its phosphate group probably to a conserved aspartate residue of NreC. NreB/NreC activates the expression of the nitrate (narGHJI) and nitrite (nir) reductase operons, as well as the putative nitrate transporter gene narT.</text>
</comment>
<dbReference type="Pfam" id="PF02518">
    <property type="entry name" value="HATPase_c"/>
    <property type="match status" value="1"/>
</dbReference>
<evidence type="ECO:0000256" key="8">
    <source>
        <dbReference type="ARBA" id="ARBA00022553"/>
    </source>
</evidence>
<dbReference type="EMBL" id="RWIT01000009">
    <property type="protein sequence ID" value="RSK47322.1"/>
    <property type="molecule type" value="Genomic_DNA"/>
</dbReference>
<keyword evidence="9" id="KW-0479">Metal-binding</keyword>
<evidence type="ECO:0000313" key="18">
    <source>
        <dbReference type="Proteomes" id="UP000273500"/>
    </source>
</evidence>
<comment type="caution">
    <text evidence="17">The sequence shown here is derived from an EMBL/GenBank/DDBJ whole genome shotgun (WGS) entry which is preliminary data.</text>
</comment>
<evidence type="ECO:0000256" key="10">
    <source>
        <dbReference type="ARBA" id="ARBA00023004"/>
    </source>
</evidence>
<keyword evidence="14" id="KW-1133">Transmembrane helix</keyword>
<evidence type="ECO:0000256" key="1">
    <source>
        <dbReference type="ARBA" id="ARBA00000085"/>
    </source>
</evidence>
<dbReference type="Gene3D" id="2.130.10.10">
    <property type="entry name" value="YVTN repeat-like/Quinoprotein amine dehydrogenase"/>
    <property type="match status" value="2"/>
</dbReference>
<dbReference type="InterPro" id="IPR036890">
    <property type="entry name" value="HATPase_C_sf"/>
</dbReference>
<proteinExistence type="predicted"/>
<dbReference type="EC" id="2.7.13.3" evidence="4"/>
<keyword evidence="18" id="KW-1185">Reference proteome</keyword>
<dbReference type="SMART" id="SM00387">
    <property type="entry name" value="HATPase_c"/>
    <property type="match status" value="1"/>
</dbReference>
<evidence type="ECO:0000256" key="15">
    <source>
        <dbReference type="SAM" id="SignalP"/>
    </source>
</evidence>
<evidence type="ECO:0000313" key="17">
    <source>
        <dbReference type="EMBL" id="RSK47322.1"/>
    </source>
</evidence>
<dbReference type="InterPro" id="IPR011712">
    <property type="entry name" value="Sig_transdc_His_kin_sub3_dim/P"/>
</dbReference>
<dbReference type="PRINTS" id="PR00344">
    <property type="entry name" value="BCTRLSENSOR"/>
</dbReference>
<dbReference type="Pfam" id="PF07495">
    <property type="entry name" value="Y_Y_Y"/>
    <property type="match status" value="1"/>
</dbReference>
<evidence type="ECO:0000256" key="12">
    <source>
        <dbReference type="ARBA" id="ARBA00024827"/>
    </source>
</evidence>
<dbReference type="SUPFAM" id="SSF55874">
    <property type="entry name" value="ATPase domain of HSP90 chaperone/DNA topoisomerase II/histidine kinase"/>
    <property type="match status" value="1"/>
</dbReference>
<protein>
    <recommendedName>
        <fullName evidence="5">Oxygen sensor histidine kinase NreB</fullName>
        <ecNumber evidence="4">2.7.13.3</ecNumber>
    </recommendedName>
    <alternativeName>
        <fullName evidence="13">Nitrogen regulation protein B</fullName>
    </alternativeName>
</protein>
<dbReference type="PANTHER" id="PTHR43547:SF2">
    <property type="entry name" value="HYBRID SIGNAL TRANSDUCTION HISTIDINE KINASE C"/>
    <property type="match status" value="1"/>
</dbReference>
<accession>A0A3R9NHJ9</accession>
<dbReference type="Pfam" id="PF07494">
    <property type="entry name" value="Reg_prop"/>
    <property type="match status" value="7"/>
</dbReference>
<evidence type="ECO:0000256" key="5">
    <source>
        <dbReference type="ARBA" id="ARBA00017322"/>
    </source>
</evidence>
<dbReference type="GO" id="GO:0046983">
    <property type="term" value="F:protein dimerization activity"/>
    <property type="evidence" value="ECO:0007669"/>
    <property type="project" value="InterPro"/>
</dbReference>
<evidence type="ECO:0000256" key="14">
    <source>
        <dbReference type="SAM" id="Phobius"/>
    </source>
</evidence>
<name>A0A3R9NHJ9_9BACT</name>
<dbReference type="OrthoDB" id="9797097at2"/>
<evidence type="ECO:0000256" key="2">
    <source>
        <dbReference type="ARBA" id="ARBA00001966"/>
    </source>
</evidence>
<dbReference type="InterPro" id="IPR005467">
    <property type="entry name" value="His_kinase_dom"/>
</dbReference>
<dbReference type="GO" id="GO:0051539">
    <property type="term" value="F:4 iron, 4 sulfur cluster binding"/>
    <property type="evidence" value="ECO:0007669"/>
    <property type="project" value="UniProtKB-KW"/>
</dbReference>
<dbReference type="PANTHER" id="PTHR43547">
    <property type="entry name" value="TWO-COMPONENT HISTIDINE KINASE"/>
    <property type="match status" value="1"/>
</dbReference>
<keyword evidence="14" id="KW-0472">Membrane</keyword>
<keyword evidence="8" id="KW-0597">Phosphoprotein</keyword>
<keyword evidence="15" id="KW-0732">Signal</keyword>
<keyword evidence="10" id="KW-0408">Iron</keyword>
<dbReference type="Proteomes" id="UP000273500">
    <property type="component" value="Unassembled WGS sequence"/>
</dbReference>
<dbReference type="CDD" id="cd00146">
    <property type="entry name" value="PKD"/>
    <property type="match status" value="1"/>
</dbReference>
<organism evidence="17 18">
    <name type="scientific">Hymenobacter rigui</name>
    <dbReference type="NCBI Taxonomy" id="334424"/>
    <lineage>
        <taxon>Bacteria</taxon>
        <taxon>Pseudomonadati</taxon>
        <taxon>Bacteroidota</taxon>
        <taxon>Cytophagia</taxon>
        <taxon>Cytophagales</taxon>
        <taxon>Hymenobacteraceae</taxon>
        <taxon>Hymenobacter</taxon>
    </lineage>
</organism>
<keyword evidence="11" id="KW-0411">Iron-sulfur</keyword>
<dbReference type="GO" id="GO:0046872">
    <property type="term" value="F:metal ion binding"/>
    <property type="evidence" value="ECO:0007669"/>
    <property type="project" value="UniProtKB-KW"/>
</dbReference>
<feature type="chain" id="PRO_5018635842" description="Oxygen sensor histidine kinase NreB" evidence="15">
    <location>
        <begin position="26"/>
        <end position="1022"/>
    </location>
</feature>
<dbReference type="PROSITE" id="PS50109">
    <property type="entry name" value="HIS_KIN"/>
    <property type="match status" value="1"/>
</dbReference>
<evidence type="ECO:0000256" key="13">
    <source>
        <dbReference type="ARBA" id="ARBA00030800"/>
    </source>
</evidence>
<dbReference type="InterPro" id="IPR011110">
    <property type="entry name" value="Reg_prop"/>
</dbReference>
<dbReference type="InterPro" id="IPR013783">
    <property type="entry name" value="Ig-like_fold"/>
</dbReference>
<evidence type="ECO:0000256" key="6">
    <source>
        <dbReference type="ARBA" id="ARBA00022485"/>
    </source>
</evidence>
<dbReference type="InterPro" id="IPR011123">
    <property type="entry name" value="Y_Y_Y"/>
</dbReference>
<dbReference type="SUPFAM" id="SSF63829">
    <property type="entry name" value="Calcium-dependent phosphotriesterase"/>
    <property type="match status" value="2"/>
</dbReference>
<dbReference type="AlphaFoldDB" id="A0A3R9NHJ9"/>
<dbReference type="GO" id="GO:0005737">
    <property type="term" value="C:cytoplasm"/>
    <property type="evidence" value="ECO:0007669"/>
    <property type="project" value="UniProtKB-SubCell"/>
</dbReference>
<gene>
    <name evidence="17" type="ORF">EI291_15500</name>
</gene>
<dbReference type="CDD" id="cd16917">
    <property type="entry name" value="HATPase_UhpB-NarQ-NarX-like"/>
    <property type="match status" value="1"/>
</dbReference>
<feature type="transmembrane region" description="Helical" evidence="14">
    <location>
        <begin position="790"/>
        <end position="808"/>
    </location>
</feature>
<dbReference type="Gene3D" id="3.30.565.10">
    <property type="entry name" value="Histidine kinase-like ATPase, C-terminal domain"/>
    <property type="match status" value="1"/>
</dbReference>
<evidence type="ECO:0000259" key="16">
    <source>
        <dbReference type="PROSITE" id="PS50109"/>
    </source>
</evidence>
<dbReference type="GO" id="GO:0016020">
    <property type="term" value="C:membrane"/>
    <property type="evidence" value="ECO:0007669"/>
    <property type="project" value="InterPro"/>
</dbReference>
<dbReference type="InterPro" id="IPR004358">
    <property type="entry name" value="Sig_transdc_His_kin-like_C"/>
</dbReference>
<feature type="domain" description="Histidine kinase" evidence="16">
    <location>
        <begin position="828"/>
        <end position="1022"/>
    </location>
</feature>
<dbReference type="RefSeq" id="WP_125421868.1">
    <property type="nucleotide sequence ID" value="NZ_RWIT01000009.1"/>
</dbReference>
<comment type="subcellular location">
    <subcellularLocation>
        <location evidence="3">Cytoplasm</location>
    </subcellularLocation>
</comment>
<feature type="signal peptide" evidence="15">
    <location>
        <begin position="1"/>
        <end position="25"/>
    </location>
</feature>
<sequence length="1022" mass="112546">MNYFTVVRILACGLIAALLVRPLHAQPAPVFRTLTAQDGLVQNSVLAAVQDQRGFMWLGTQDGLSRYDGSQCRTFRNDPQRPGSLSSNFILSLTEDRAGTLWVGTGGGGVCRYSPLTGRFQVFQTSTPDTTGLTDDFIRALLTDRQGRVWVGTEGGLHRWNAKAQRFRSIQAAGISLVRGNSIRALAATPAGQLWVGTGAGQVAWFDSIRQQLRPLISFYAASPITALAVGPAGTLWVGTEANGLYQLTTSGAGKVLRSYQAAPGGLAGNSIRALCFVPDGRLWIGTATGLSCLNPGTQQLTTVHQQPGQPLSLPSDAIQSITLDRLGLVWVGTDKGIARCDSRPPAFGAVPLGAAMGVWAVLEAPDGTVWVGTESQGLARYQAGTGQRQMFQYDARNPASLSQDYVRALCLDRAGRLWIGTQNQGLDCLEPGSSRFRHFRHQPTNPASLGDNFIRALYEDSRGRIWIGTEGGLSQYTPATGRFRTFRNTPGDSASLGNNFVRVMLEDRRRDVLWIGTGGGGLNCLDMRTGRFRSYRANARNPRSLSSNFVRSLLQDHNGTIWVGTEGGGLCRLNDARKGWFTTYREPQGLPNDVVYGLLEDAQKHLWLSTNKGLARFTPATKQILTFDQQAGLLQDEYNAGAAHRGRTGLLYFGGVNGLVVFRPAAVRPNTVLPPVVLTGLRRLNQPLDLPDTSITERRVLRLSPQDYVFTLEFAALNYRQPEKNRYAYLLEGFDPDWVSTGVRHEATYSNLDPGTYTFRVRATNNDGLWNPIGTTLRIVVDPPWYRTWWFRIGLSWVVFALLFLLYRLRVRQLLALEQVRHGIARDLHDDMGSTLSSISILSQIARNHQRQHRPEQAAAVLEQIGDSSRRMLDAMDDIVWAINPAHDGLDDVTARMRRLASEVLESAGIDFTFRADAALQSLRFDMRARREFFLLFKEALNNLVKYAHCHHAAITLEYRQGRLLLMVQDDGVGFDLAAPAQGGGNGLTNMRTRAEALHGQLTIQSAPGKGTILRLSVPMG</sequence>
<keyword evidence="6" id="KW-0004">4Fe-4S</keyword>
<dbReference type="Gene3D" id="2.60.40.10">
    <property type="entry name" value="Immunoglobulins"/>
    <property type="match status" value="1"/>
</dbReference>
<keyword evidence="7" id="KW-0963">Cytoplasm</keyword>
<comment type="catalytic activity">
    <reaction evidence="1">
        <text>ATP + protein L-histidine = ADP + protein N-phospho-L-histidine.</text>
        <dbReference type="EC" id="2.7.13.3"/>
    </reaction>
</comment>
<evidence type="ECO:0000256" key="3">
    <source>
        <dbReference type="ARBA" id="ARBA00004496"/>
    </source>
</evidence>
<evidence type="ECO:0000256" key="9">
    <source>
        <dbReference type="ARBA" id="ARBA00022723"/>
    </source>
</evidence>
<dbReference type="Pfam" id="PF07730">
    <property type="entry name" value="HisKA_3"/>
    <property type="match status" value="1"/>
</dbReference>
<keyword evidence="14" id="KW-0812">Transmembrane</keyword>
<dbReference type="InterPro" id="IPR003594">
    <property type="entry name" value="HATPase_dom"/>
</dbReference>
<dbReference type="FunFam" id="2.60.40.10:FF:000791">
    <property type="entry name" value="Two-component system sensor histidine kinase/response regulator"/>
    <property type="match status" value="1"/>
</dbReference>